<dbReference type="OrthoDB" id="357960at2"/>
<evidence type="ECO:0000256" key="1">
    <source>
        <dbReference type="ARBA" id="ARBA00004141"/>
    </source>
</evidence>
<evidence type="ECO:0000313" key="6">
    <source>
        <dbReference type="EMBL" id="OEH82031.1"/>
    </source>
</evidence>
<dbReference type="PANTHER" id="PTHR43483">
    <property type="entry name" value="MEMBRANE TRANSPORTER PROTEIN HI_0806-RELATED"/>
    <property type="match status" value="1"/>
</dbReference>
<keyword evidence="4 5" id="KW-0472">Membrane</keyword>
<reference evidence="6 7" key="1">
    <citation type="submission" date="2016-09" db="EMBL/GenBank/DDBJ databases">
        <authorList>
            <person name="Capua I."/>
            <person name="De Benedictis P."/>
            <person name="Joannis T."/>
            <person name="Lombin L.H."/>
            <person name="Cattoli G."/>
        </authorList>
    </citation>
    <scope>NUCLEOTIDE SEQUENCE [LARGE SCALE GENOMIC DNA]</scope>
    <source>
        <strain evidence="6 7">LMG 25899</strain>
    </source>
</reference>
<comment type="subcellular location">
    <subcellularLocation>
        <location evidence="5">Cell membrane</location>
        <topology evidence="5">Multi-pass membrane protein</topology>
    </subcellularLocation>
    <subcellularLocation>
        <location evidence="1">Membrane</location>
        <topology evidence="1">Multi-pass membrane protein</topology>
    </subcellularLocation>
</comment>
<keyword evidence="3 5" id="KW-1133">Transmembrane helix</keyword>
<feature type="transmembrane region" description="Helical" evidence="5">
    <location>
        <begin position="105"/>
        <end position="122"/>
    </location>
</feature>
<evidence type="ECO:0000313" key="7">
    <source>
        <dbReference type="Proteomes" id="UP000095256"/>
    </source>
</evidence>
<evidence type="ECO:0000256" key="4">
    <source>
        <dbReference type="ARBA" id="ARBA00023136"/>
    </source>
</evidence>
<feature type="transmembrane region" description="Helical" evidence="5">
    <location>
        <begin position="38"/>
        <end position="57"/>
    </location>
</feature>
<comment type="similarity">
    <text evidence="5">Belongs to the 4-toluene sulfonate uptake permease (TSUP) (TC 2.A.102) family.</text>
</comment>
<accession>A0A1E5KW03</accession>
<evidence type="ECO:0000256" key="3">
    <source>
        <dbReference type="ARBA" id="ARBA00022989"/>
    </source>
</evidence>
<dbReference type="InterPro" id="IPR002781">
    <property type="entry name" value="TM_pro_TauE-like"/>
</dbReference>
<keyword evidence="7" id="KW-1185">Reference proteome</keyword>
<organism evidence="6 7">
    <name type="scientific">Enterococcus rivorum</name>
    <dbReference type="NCBI Taxonomy" id="762845"/>
    <lineage>
        <taxon>Bacteria</taxon>
        <taxon>Bacillati</taxon>
        <taxon>Bacillota</taxon>
        <taxon>Bacilli</taxon>
        <taxon>Lactobacillales</taxon>
        <taxon>Enterococcaceae</taxon>
        <taxon>Enterococcus</taxon>
    </lineage>
</organism>
<dbReference type="PANTHER" id="PTHR43483:SF3">
    <property type="entry name" value="MEMBRANE TRANSPORTER PROTEIN HI_0806-RELATED"/>
    <property type="match status" value="1"/>
</dbReference>
<feature type="transmembrane region" description="Helical" evidence="5">
    <location>
        <begin position="6"/>
        <end position="26"/>
    </location>
</feature>
<keyword evidence="2 5" id="KW-0812">Transmembrane</keyword>
<dbReference type="AlphaFoldDB" id="A0A1E5KW03"/>
<dbReference type="Proteomes" id="UP000095256">
    <property type="component" value="Unassembled WGS sequence"/>
</dbReference>
<dbReference type="GO" id="GO:0005886">
    <property type="term" value="C:plasma membrane"/>
    <property type="evidence" value="ECO:0007669"/>
    <property type="project" value="UniProtKB-SubCell"/>
</dbReference>
<feature type="transmembrane region" description="Helical" evidence="5">
    <location>
        <begin position="241"/>
        <end position="261"/>
    </location>
</feature>
<dbReference type="EMBL" id="MIEK01000031">
    <property type="protein sequence ID" value="OEH82031.1"/>
    <property type="molecule type" value="Genomic_DNA"/>
</dbReference>
<name>A0A1E5KW03_9ENTE</name>
<feature type="transmembrane region" description="Helical" evidence="5">
    <location>
        <begin position="267"/>
        <end position="288"/>
    </location>
</feature>
<evidence type="ECO:0000256" key="2">
    <source>
        <dbReference type="ARBA" id="ARBA00022692"/>
    </source>
</evidence>
<comment type="caution">
    <text evidence="6">The sequence shown here is derived from an EMBL/GenBank/DDBJ whole genome shotgun (WGS) entry which is preliminary data.</text>
</comment>
<sequence>MVTIILSVLAILTIAFLVVLIQDMIAHKSEIMKEQGNLGVALATGAVTNFFDALGIGNFATTTLVFKLTKFLKSDKYLPGTLNVGQAIPVVTEAFFFITVVKVEALTLGSLVASAVVGSILGARVVSKMPEKKIQLIMGIALIVTSVLMALKTLGMLDLLGQGNEALGLSGIMLVIGIVGNFIFGALMTAGVGLYAPCMAMVYMLGLNPLVAFPIMMCSCAALMPTSGIEFVRKGMYSRKAVIGLALGGIPGVIVAATFVKSMNLEVLTWIIIVVVLYTAINMLMSALRKKTETELA</sequence>
<feature type="transmembrane region" description="Helical" evidence="5">
    <location>
        <begin position="210"/>
        <end position="229"/>
    </location>
</feature>
<gene>
    <name evidence="6" type="ORF">BCR26_15025</name>
</gene>
<dbReference type="RefSeq" id="WP_069699037.1">
    <property type="nucleotide sequence ID" value="NZ_JAGGMA010000039.1"/>
</dbReference>
<feature type="transmembrane region" description="Helical" evidence="5">
    <location>
        <begin position="77"/>
        <end position="98"/>
    </location>
</feature>
<feature type="transmembrane region" description="Helical" evidence="5">
    <location>
        <begin position="166"/>
        <end position="190"/>
    </location>
</feature>
<dbReference type="Pfam" id="PF01925">
    <property type="entry name" value="TauE"/>
    <property type="match status" value="1"/>
</dbReference>
<proteinExistence type="inferred from homology"/>
<keyword evidence="5" id="KW-1003">Cell membrane</keyword>
<evidence type="ECO:0000256" key="5">
    <source>
        <dbReference type="RuleBase" id="RU363041"/>
    </source>
</evidence>
<dbReference type="STRING" id="762845.BCR26_15025"/>
<feature type="transmembrane region" description="Helical" evidence="5">
    <location>
        <begin position="134"/>
        <end position="154"/>
    </location>
</feature>
<protein>
    <recommendedName>
        <fullName evidence="5">Probable membrane transporter protein</fullName>
    </recommendedName>
</protein>